<proteinExistence type="predicted"/>
<dbReference type="InterPro" id="IPR036291">
    <property type="entry name" value="NAD(P)-bd_dom_sf"/>
</dbReference>
<evidence type="ECO:0000259" key="2">
    <source>
        <dbReference type="Pfam" id="PF00107"/>
    </source>
</evidence>
<dbReference type="AlphaFoldDB" id="A0A645IB17"/>
<dbReference type="EMBL" id="VSSQ01103869">
    <property type="protein sequence ID" value="MPN44613.1"/>
    <property type="molecule type" value="Genomic_DNA"/>
</dbReference>
<accession>A0A645IB17</accession>
<dbReference type="GO" id="GO:0016491">
    <property type="term" value="F:oxidoreductase activity"/>
    <property type="evidence" value="ECO:0007669"/>
    <property type="project" value="UniProtKB-KW"/>
</dbReference>
<keyword evidence="1" id="KW-0560">Oxidoreductase</keyword>
<dbReference type="PANTHER" id="PTHR43401:SF2">
    <property type="entry name" value="L-THREONINE 3-DEHYDROGENASE"/>
    <property type="match status" value="1"/>
</dbReference>
<dbReference type="InterPro" id="IPR050129">
    <property type="entry name" value="Zn_alcohol_dh"/>
</dbReference>
<feature type="domain" description="Alcohol dehydrogenase-like C-terminal" evidence="2">
    <location>
        <begin position="3"/>
        <end position="72"/>
    </location>
</feature>
<name>A0A645IB17_9ZZZZ</name>
<reference evidence="3" key="1">
    <citation type="submission" date="2019-08" db="EMBL/GenBank/DDBJ databases">
        <authorList>
            <person name="Kucharzyk K."/>
            <person name="Murdoch R.W."/>
            <person name="Higgins S."/>
            <person name="Loffler F."/>
        </authorList>
    </citation>
    <scope>NUCLEOTIDE SEQUENCE</scope>
</reference>
<comment type="caution">
    <text evidence="3">The sequence shown here is derived from an EMBL/GenBank/DDBJ whole genome shotgun (WGS) entry which is preliminary data.</text>
</comment>
<protein>
    <recommendedName>
        <fullName evidence="2">Alcohol dehydrogenase-like C-terminal domain-containing protein</fullName>
    </recommendedName>
</protein>
<dbReference type="Gene3D" id="3.90.180.10">
    <property type="entry name" value="Medium-chain alcohol dehydrogenases, catalytic domain"/>
    <property type="match status" value="1"/>
</dbReference>
<sequence length="138" mass="14929">MEKAILSITGGEGVSTVVEATGVPDLVTESLKAVNRLGEVILLGSTRGKVEIDVYKLIHRKAISLMGAHEGRYPLFSTAGSPLSHDLFGHEVLKMIAGNKLKVEEFLTDIVPPAQVADAYNLLLNNRDAHLGILIDWE</sequence>
<dbReference type="InterPro" id="IPR013149">
    <property type="entry name" value="ADH-like_C"/>
</dbReference>
<evidence type="ECO:0000256" key="1">
    <source>
        <dbReference type="ARBA" id="ARBA00023002"/>
    </source>
</evidence>
<gene>
    <name evidence="3" type="ORF">SDC9_192178</name>
</gene>
<organism evidence="3">
    <name type="scientific">bioreactor metagenome</name>
    <dbReference type="NCBI Taxonomy" id="1076179"/>
    <lineage>
        <taxon>unclassified sequences</taxon>
        <taxon>metagenomes</taxon>
        <taxon>ecological metagenomes</taxon>
    </lineage>
</organism>
<dbReference type="Pfam" id="PF00107">
    <property type="entry name" value="ADH_zinc_N"/>
    <property type="match status" value="1"/>
</dbReference>
<dbReference type="SUPFAM" id="SSF51735">
    <property type="entry name" value="NAD(P)-binding Rossmann-fold domains"/>
    <property type="match status" value="1"/>
</dbReference>
<dbReference type="Gene3D" id="3.40.50.720">
    <property type="entry name" value="NAD(P)-binding Rossmann-like Domain"/>
    <property type="match status" value="1"/>
</dbReference>
<evidence type="ECO:0000313" key="3">
    <source>
        <dbReference type="EMBL" id="MPN44613.1"/>
    </source>
</evidence>
<dbReference type="PANTHER" id="PTHR43401">
    <property type="entry name" value="L-THREONINE 3-DEHYDROGENASE"/>
    <property type="match status" value="1"/>
</dbReference>